<dbReference type="Proteomes" id="UP001278766">
    <property type="component" value="Unassembled WGS sequence"/>
</dbReference>
<accession>A0AAE0LMV1</accession>
<keyword evidence="3" id="KW-1185">Reference proteome</keyword>
<evidence type="ECO:0000313" key="3">
    <source>
        <dbReference type="Proteomes" id="UP001278766"/>
    </source>
</evidence>
<feature type="region of interest" description="Disordered" evidence="1">
    <location>
        <begin position="89"/>
        <end position="129"/>
    </location>
</feature>
<organism evidence="2 3">
    <name type="scientific">Chaetomium fimeti</name>
    <dbReference type="NCBI Taxonomy" id="1854472"/>
    <lineage>
        <taxon>Eukaryota</taxon>
        <taxon>Fungi</taxon>
        <taxon>Dikarya</taxon>
        <taxon>Ascomycota</taxon>
        <taxon>Pezizomycotina</taxon>
        <taxon>Sordariomycetes</taxon>
        <taxon>Sordariomycetidae</taxon>
        <taxon>Sordariales</taxon>
        <taxon>Chaetomiaceae</taxon>
        <taxon>Chaetomium</taxon>
    </lineage>
</organism>
<comment type="caution">
    <text evidence="2">The sequence shown here is derived from an EMBL/GenBank/DDBJ whole genome shotgun (WGS) entry which is preliminary data.</text>
</comment>
<feature type="compositionally biased region" description="Polar residues" evidence="1">
    <location>
        <begin position="103"/>
        <end position="114"/>
    </location>
</feature>
<name>A0AAE0LMV1_9PEZI</name>
<feature type="compositionally biased region" description="Low complexity" evidence="1">
    <location>
        <begin position="89"/>
        <end position="100"/>
    </location>
</feature>
<gene>
    <name evidence="2" type="ORF">B0H64DRAFT_446816</name>
</gene>
<protein>
    <submittedName>
        <fullName evidence="2">Uncharacterized protein</fullName>
    </submittedName>
</protein>
<dbReference type="RefSeq" id="XP_062654532.1">
    <property type="nucleotide sequence ID" value="XM_062806949.1"/>
</dbReference>
<dbReference type="AlphaFoldDB" id="A0AAE0LMV1"/>
<reference evidence="2" key="2">
    <citation type="submission" date="2023-06" db="EMBL/GenBank/DDBJ databases">
        <authorList>
            <consortium name="Lawrence Berkeley National Laboratory"/>
            <person name="Haridas S."/>
            <person name="Hensen N."/>
            <person name="Bonometti L."/>
            <person name="Westerberg I."/>
            <person name="Brannstrom I.O."/>
            <person name="Guillou S."/>
            <person name="Cros-Aarteil S."/>
            <person name="Calhoun S."/>
            <person name="Kuo A."/>
            <person name="Mondo S."/>
            <person name="Pangilinan J."/>
            <person name="Riley R."/>
            <person name="Labutti K."/>
            <person name="Andreopoulos B."/>
            <person name="Lipzen A."/>
            <person name="Chen C."/>
            <person name="Yanf M."/>
            <person name="Daum C."/>
            <person name="Ng V."/>
            <person name="Clum A."/>
            <person name="Steindorff A."/>
            <person name="Ohm R."/>
            <person name="Martin F."/>
            <person name="Silar P."/>
            <person name="Natvig D."/>
            <person name="Lalanne C."/>
            <person name="Gautier V."/>
            <person name="Ament-Velasquez S.L."/>
            <person name="Kruys A."/>
            <person name="Hutchinson M.I."/>
            <person name="Powell A.J."/>
            <person name="Barry K."/>
            <person name="Miller A.N."/>
            <person name="Grigoriev I.V."/>
            <person name="Debuchy R."/>
            <person name="Gladieux P."/>
            <person name="Thoren M.H."/>
            <person name="Johannesson H."/>
        </authorList>
    </citation>
    <scope>NUCLEOTIDE SEQUENCE</scope>
    <source>
        <strain evidence="2">CBS 168.71</strain>
    </source>
</reference>
<reference evidence="2" key="1">
    <citation type="journal article" date="2023" name="Mol. Phylogenet. Evol.">
        <title>Genome-scale phylogeny and comparative genomics of the fungal order Sordariales.</title>
        <authorList>
            <person name="Hensen N."/>
            <person name="Bonometti L."/>
            <person name="Westerberg I."/>
            <person name="Brannstrom I.O."/>
            <person name="Guillou S."/>
            <person name="Cros-Aarteil S."/>
            <person name="Calhoun S."/>
            <person name="Haridas S."/>
            <person name="Kuo A."/>
            <person name="Mondo S."/>
            <person name="Pangilinan J."/>
            <person name="Riley R."/>
            <person name="LaButti K."/>
            <person name="Andreopoulos B."/>
            <person name="Lipzen A."/>
            <person name="Chen C."/>
            <person name="Yan M."/>
            <person name="Daum C."/>
            <person name="Ng V."/>
            <person name="Clum A."/>
            <person name="Steindorff A."/>
            <person name="Ohm R.A."/>
            <person name="Martin F."/>
            <person name="Silar P."/>
            <person name="Natvig D.O."/>
            <person name="Lalanne C."/>
            <person name="Gautier V."/>
            <person name="Ament-Velasquez S.L."/>
            <person name="Kruys A."/>
            <person name="Hutchinson M.I."/>
            <person name="Powell A.J."/>
            <person name="Barry K."/>
            <person name="Miller A.N."/>
            <person name="Grigoriev I.V."/>
            <person name="Debuchy R."/>
            <person name="Gladieux P."/>
            <person name="Hiltunen Thoren M."/>
            <person name="Johannesson H."/>
        </authorList>
    </citation>
    <scope>NUCLEOTIDE SEQUENCE</scope>
    <source>
        <strain evidence="2">CBS 168.71</strain>
    </source>
</reference>
<evidence type="ECO:0000313" key="2">
    <source>
        <dbReference type="EMBL" id="KAK3291018.1"/>
    </source>
</evidence>
<evidence type="ECO:0000256" key="1">
    <source>
        <dbReference type="SAM" id="MobiDB-lite"/>
    </source>
</evidence>
<dbReference type="GeneID" id="87843897"/>
<proteinExistence type="predicted"/>
<dbReference type="EMBL" id="JAUEPN010000011">
    <property type="protein sequence ID" value="KAK3291018.1"/>
    <property type="molecule type" value="Genomic_DNA"/>
</dbReference>
<sequence length="187" mass="19982">MVSVNDPEAYSVINGFRRVFTTRCVSVASTPQTEAKIQPLVDLLLNKLNELGQAGQKPVDTVTLTAHFAFDAMGIINVSDMSPSAFSARASTSRAPSEPSIKTPPTSSAGSTLLASEPSEASKPGIPKPTHEQTVAFVFAKILDHSAGYATGPVALRSIRHHLARNRPAYARLQRQPDDAFTPRALS</sequence>